<dbReference type="Pfam" id="PF01018">
    <property type="entry name" value="GTP1_OBG"/>
    <property type="match status" value="1"/>
</dbReference>
<dbReference type="SUPFAM" id="SSF52540">
    <property type="entry name" value="P-loop containing nucleoside triphosphate hydrolases"/>
    <property type="match status" value="1"/>
</dbReference>
<dbReference type="GO" id="GO:0005525">
    <property type="term" value="F:GTP binding"/>
    <property type="evidence" value="ECO:0007669"/>
    <property type="project" value="UniProtKB-KW"/>
</dbReference>
<accession>A0A3B0V7D1</accession>
<dbReference type="PROSITE" id="PS51883">
    <property type="entry name" value="OBG"/>
    <property type="match status" value="1"/>
</dbReference>
<dbReference type="InterPro" id="IPR006074">
    <property type="entry name" value="GTP1-OBG_CS"/>
</dbReference>
<dbReference type="GO" id="GO:0003924">
    <property type="term" value="F:GTPase activity"/>
    <property type="evidence" value="ECO:0007669"/>
    <property type="project" value="InterPro"/>
</dbReference>
<dbReference type="GO" id="GO:0000287">
    <property type="term" value="F:magnesium ion binding"/>
    <property type="evidence" value="ECO:0007669"/>
    <property type="project" value="InterPro"/>
</dbReference>
<dbReference type="Pfam" id="PF01926">
    <property type="entry name" value="MMR_HSR1"/>
    <property type="match status" value="1"/>
</dbReference>
<dbReference type="PROSITE" id="PS51710">
    <property type="entry name" value="G_OBG"/>
    <property type="match status" value="1"/>
</dbReference>
<dbReference type="PANTHER" id="PTHR11702">
    <property type="entry name" value="DEVELOPMENTALLY REGULATED GTP-BINDING PROTEIN-RELATED"/>
    <property type="match status" value="1"/>
</dbReference>
<dbReference type="Gene3D" id="3.40.50.300">
    <property type="entry name" value="P-loop containing nucleotide triphosphate hydrolases"/>
    <property type="match status" value="1"/>
</dbReference>
<dbReference type="CDD" id="cd01898">
    <property type="entry name" value="Obg"/>
    <property type="match status" value="1"/>
</dbReference>
<keyword evidence="2" id="KW-0547">Nucleotide-binding</keyword>
<dbReference type="FunFam" id="2.70.210.12:FF:000001">
    <property type="entry name" value="GTPase Obg"/>
    <property type="match status" value="1"/>
</dbReference>
<dbReference type="PROSITE" id="PS00905">
    <property type="entry name" value="GTP1_OBG"/>
    <property type="match status" value="1"/>
</dbReference>
<dbReference type="NCBIfam" id="TIGR02729">
    <property type="entry name" value="Obg_CgtA"/>
    <property type="match status" value="1"/>
</dbReference>
<dbReference type="InterPro" id="IPR006169">
    <property type="entry name" value="GTP1_OBG_dom"/>
</dbReference>
<organism evidence="6">
    <name type="scientific">hydrothermal vent metagenome</name>
    <dbReference type="NCBI Taxonomy" id="652676"/>
    <lineage>
        <taxon>unclassified sequences</taxon>
        <taxon>metagenomes</taxon>
        <taxon>ecological metagenomes</taxon>
    </lineage>
</organism>
<comment type="similarity">
    <text evidence="1">Belongs to the TRAFAC class OBG-HflX-like GTPase superfamily. OBG GTPase family.</text>
</comment>
<evidence type="ECO:0000256" key="3">
    <source>
        <dbReference type="ARBA" id="ARBA00023134"/>
    </source>
</evidence>
<evidence type="ECO:0000259" key="4">
    <source>
        <dbReference type="PROSITE" id="PS51710"/>
    </source>
</evidence>
<evidence type="ECO:0000256" key="2">
    <source>
        <dbReference type="ARBA" id="ARBA00022741"/>
    </source>
</evidence>
<feature type="domain" description="OBG-type G" evidence="4">
    <location>
        <begin position="160"/>
        <end position="329"/>
    </location>
</feature>
<dbReference type="InterPro" id="IPR014100">
    <property type="entry name" value="GTP-bd_Obg/CgtA"/>
</dbReference>
<dbReference type="InterPro" id="IPR045086">
    <property type="entry name" value="OBG_GTPase"/>
</dbReference>
<dbReference type="AlphaFoldDB" id="A0A3B0V7D1"/>
<proteinExistence type="inferred from homology"/>
<dbReference type="InterPro" id="IPR036726">
    <property type="entry name" value="GTP1_OBG_dom_sf"/>
</dbReference>
<dbReference type="EMBL" id="UOEY01000064">
    <property type="protein sequence ID" value="VAW38851.1"/>
    <property type="molecule type" value="Genomic_DNA"/>
</dbReference>
<evidence type="ECO:0000259" key="5">
    <source>
        <dbReference type="PROSITE" id="PS51883"/>
    </source>
</evidence>
<reference evidence="6" key="1">
    <citation type="submission" date="2018-06" db="EMBL/GenBank/DDBJ databases">
        <authorList>
            <person name="Zhirakovskaya E."/>
        </authorList>
    </citation>
    <scope>NUCLEOTIDE SEQUENCE</scope>
</reference>
<dbReference type="InterPro" id="IPR031167">
    <property type="entry name" value="G_OBG"/>
</dbReference>
<feature type="domain" description="Obg" evidence="5">
    <location>
        <begin position="1"/>
        <end position="159"/>
    </location>
</feature>
<dbReference type="PIRSF" id="PIRSF002401">
    <property type="entry name" value="GTP_bd_Obg/CgtA"/>
    <property type="match status" value="1"/>
</dbReference>
<gene>
    <name evidence="6" type="ORF">MNBD_DELTA04-1780</name>
</gene>
<dbReference type="SUPFAM" id="SSF82051">
    <property type="entry name" value="Obg GTP-binding protein N-terminal domain"/>
    <property type="match status" value="1"/>
</dbReference>
<name>A0A3B0V7D1_9ZZZZ</name>
<evidence type="ECO:0000256" key="1">
    <source>
        <dbReference type="ARBA" id="ARBA00007699"/>
    </source>
</evidence>
<protein>
    <submittedName>
        <fullName evidence="6">GTP-binding protein Obg</fullName>
    </submittedName>
</protein>
<dbReference type="HAMAP" id="MF_01454">
    <property type="entry name" value="GTPase_Obg"/>
    <property type="match status" value="1"/>
</dbReference>
<dbReference type="NCBIfam" id="NF008956">
    <property type="entry name" value="PRK12299.1"/>
    <property type="match status" value="1"/>
</dbReference>
<dbReference type="InterPro" id="IPR006073">
    <property type="entry name" value="GTP-bd"/>
</dbReference>
<dbReference type="PRINTS" id="PR00326">
    <property type="entry name" value="GTP1OBG"/>
</dbReference>
<dbReference type="NCBIfam" id="NF008955">
    <property type="entry name" value="PRK12297.1"/>
    <property type="match status" value="1"/>
</dbReference>
<dbReference type="InterPro" id="IPR027417">
    <property type="entry name" value="P-loop_NTPase"/>
</dbReference>
<dbReference type="PANTHER" id="PTHR11702:SF31">
    <property type="entry name" value="MITOCHONDRIAL RIBOSOME-ASSOCIATED GTPASE 2"/>
    <property type="match status" value="1"/>
</dbReference>
<evidence type="ECO:0000313" key="6">
    <source>
        <dbReference type="EMBL" id="VAW38851.1"/>
    </source>
</evidence>
<keyword evidence="3" id="KW-0342">GTP-binding</keyword>
<dbReference type="Gene3D" id="2.70.210.12">
    <property type="entry name" value="GTP1/OBG domain"/>
    <property type="match status" value="1"/>
</dbReference>
<sequence>MSFIDEAKFFVKGGDGGNGCVSFRREKFVPRGGPNGGDGGHGGSVHIKVDAQMISLIDFRYRSHFKAERGGNGGGKDMHGRNGRDCIVRVPPGSIIRDAETGEVLADLTGADDSLLAARGGKGGLGNARFATSTNRAPRKATPGRPGQELWLKIELKLLADVGLIGLPNAGKSTLLSRLSAANPKVAPYPFTTLKPQLGVLQFKYSSPCIIADIPGLIEGAHKGVGLGHRFLKHVERTSVLLHIIDASTGSDQALEDFRVLERELAAYKSELLGRRYVIILNKIDLIDQARLLELRNLFKAEGLDVFAISAQTGEGIGELKKRLAVIFDDSGE</sequence>